<evidence type="ECO:0000259" key="8">
    <source>
        <dbReference type="Pfam" id="PF01435"/>
    </source>
</evidence>
<accession>A0A4Q2M3A0</accession>
<feature type="domain" description="Peptidase M48" evidence="8">
    <location>
        <begin position="123"/>
        <end position="203"/>
    </location>
</feature>
<feature type="transmembrane region" description="Helical" evidence="7">
    <location>
        <begin position="288"/>
        <end position="307"/>
    </location>
</feature>
<dbReference type="EMBL" id="JACCBI010000001">
    <property type="protein sequence ID" value="NYD65966.1"/>
    <property type="molecule type" value="Genomic_DNA"/>
</dbReference>
<evidence type="ECO:0000256" key="4">
    <source>
        <dbReference type="ARBA" id="ARBA00022833"/>
    </source>
</evidence>
<keyword evidence="7" id="KW-0472">Membrane</keyword>
<dbReference type="Proteomes" id="UP000292686">
    <property type="component" value="Unassembled WGS sequence"/>
</dbReference>
<keyword evidence="3 6" id="KW-0378">Hydrolase</keyword>
<gene>
    <name evidence="9" type="ORF">BJ972_000485</name>
    <name evidence="10" type="ORF">ESP50_11115</name>
</gene>
<evidence type="ECO:0000313" key="12">
    <source>
        <dbReference type="Proteomes" id="UP000581087"/>
    </source>
</evidence>
<dbReference type="GO" id="GO:0004222">
    <property type="term" value="F:metalloendopeptidase activity"/>
    <property type="evidence" value="ECO:0007669"/>
    <property type="project" value="InterPro"/>
</dbReference>
<feature type="transmembrane region" description="Helical" evidence="7">
    <location>
        <begin position="89"/>
        <end position="114"/>
    </location>
</feature>
<dbReference type="GO" id="GO:0046872">
    <property type="term" value="F:metal ion binding"/>
    <property type="evidence" value="ECO:0007669"/>
    <property type="project" value="UniProtKB-KW"/>
</dbReference>
<keyword evidence="1 6" id="KW-0645">Protease</keyword>
<comment type="cofactor">
    <cofactor evidence="6">
        <name>Zn(2+)</name>
        <dbReference type="ChEBI" id="CHEBI:29105"/>
    </cofactor>
    <text evidence="6">Binds 1 zinc ion per subunit.</text>
</comment>
<protein>
    <submittedName>
        <fullName evidence="10">M56 family peptidase</fullName>
    </submittedName>
    <submittedName>
        <fullName evidence="9">Zn-dependent protease with chaperone function</fullName>
    </submittedName>
</protein>
<keyword evidence="2" id="KW-0479">Metal-binding</keyword>
<dbReference type="OrthoDB" id="9785340at2"/>
<dbReference type="GO" id="GO:0006508">
    <property type="term" value="P:proteolysis"/>
    <property type="evidence" value="ECO:0007669"/>
    <property type="project" value="UniProtKB-KW"/>
</dbReference>
<dbReference type="CDD" id="cd07326">
    <property type="entry name" value="M56_BlaR1_MecR1_like"/>
    <property type="match status" value="1"/>
</dbReference>
<dbReference type="AlphaFoldDB" id="A0A4Q2M3A0"/>
<comment type="caution">
    <text evidence="10">The sequence shown here is derived from an EMBL/GenBank/DDBJ whole genome shotgun (WGS) entry which is preliminary data.</text>
</comment>
<evidence type="ECO:0000313" key="10">
    <source>
        <dbReference type="EMBL" id="RXZ86299.1"/>
    </source>
</evidence>
<evidence type="ECO:0000256" key="2">
    <source>
        <dbReference type="ARBA" id="ARBA00022723"/>
    </source>
</evidence>
<dbReference type="InterPro" id="IPR001915">
    <property type="entry name" value="Peptidase_M48"/>
</dbReference>
<dbReference type="PANTHER" id="PTHR34978:SF3">
    <property type="entry name" value="SLR0241 PROTEIN"/>
    <property type="match status" value="1"/>
</dbReference>
<keyword evidence="4 6" id="KW-0862">Zinc</keyword>
<feature type="transmembrane region" description="Helical" evidence="7">
    <location>
        <begin position="34"/>
        <end position="59"/>
    </location>
</feature>
<comment type="similarity">
    <text evidence="6">Belongs to the peptidase M48 family.</text>
</comment>
<keyword evidence="7" id="KW-1133">Transmembrane helix</keyword>
<dbReference type="Pfam" id="PF01435">
    <property type="entry name" value="Peptidase_M48"/>
    <property type="match status" value="1"/>
</dbReference>
<proteinExistence type="inferred from homology"/>
<evidence type="ECO:0000256" key="7">
    <source>
        <dbReference type="SAM" id="Phobius"/>
    </source>
</evidence>
<reference evidence="9 12" key="2">
    <citation type="submission" date="2020-07" db="EMBL/GenBank/DDBJ databases">
        <title>Sequencing the genomes of 1000 actinobacteria strains.</title>
        <authorList>
            <person name="Klenk H.-P."/>
        </authorList>
    </citation>
    <scope>NUCLEOTIDE SEQUENCE [LARGE SCALE GENOMIC DNA]</scope>
    <source>
        <strain evidence="9 12">DSM 23870</strain>
    </source>
</reference>
<organism evidence="10 11">
    <name type="scientific">Agromyces atrinae</name>
    <dbReference type="NCBI Taxonomy" id="592376"/>
    <lineage>
        <taxon>Bacteria</taxon>
        <taxon>Bacillati</taxon>
        <taxon>Actinomycetota</taxon>
        <taxon>Actinomycetes</taxon>
        <taxon>Micrococcales</taxon>
        <taxon>Microbacteriaceae</taxon>
        <taxon>Agromyces</taxon>
    </lineage>
</organism>
<evidence type="ECO:0000313" key="11">
    <source>
        <dbReference type="Proteomes" id="UP000292686"/>
    </source>
</evidence>
<keyword evidence="7" id="KW-0812">Transmembrane</keyword>
<name>A0A4Q2M3A0_9MICO</name>
<dbReference type="RefSeq" id="WP_129175096.1">
    <property type="nucleotide sequence ID" value="NZ_JACCBI010000001.1"/>
</dbReference>
<evidence type="ECO:0000313" key="9">
    <source>
        <dbReference type="EMBL" id="NYD65966.1"/>
    </source>
</evidence>
<dbReference type="Proteomes" id="UP000581087">
    <property type="component" value="Unassembled WGS sequence"/>
</dbReference>
<evidence type="ECO:0000256" key="6">
    <source>
        <dbReference type="RuleBase" id="RU003983"/>
    </source>
</evidence>
<dbReference type="EMBL" id="SDPM01000005">
    <property type="protein sequence ID" value="RXZ86299.1"/>
    <property type="molecule type" value="Genomic_DNA"/>
</dbReference>
<keyword evidence="5 6" id="KW-0482">Metalloprotease</keyword>
<evidence type="ECO:0000256" key="1">
    <source>
        <dbReference type="ARBA" id="ARBA00022670"/>
    </source>
</evidence>
<evidence type="ECO:0000256" key="3">
    <source>
        <dbReference type="ARBA" id="ARBA00022801"/>
    </source>
</evidence>
<sequence>MQLACALIASLAIVLAWPAPIILSRAEWTARSPGVALALWQAIALGGGLSMIGALLGFGILPLDDGLLEAIPIFAEAAFHGPLPAPIGVVQMLALSGAVILGAHLFLNLAQTVIRTERRRRRHHALVGILSSPMTERPSTRVLDHPAPLAYCVPGVRTVTVLSNGLVDLLDDDELDAVLAHERSHLRQYHHLVLLAFQAWNTALPWFPIANRAEFAVAGLVEMLADDEATRTVSKATLARAIARVGDAWDAPDASGGAGRSVDRTALELRANRLDGTRAPLGRAARGLVLGIASLIVIAPTVFLLLLL</sequence>
<keyword evidence="11" id="KW-1185">Reference proteome</keyword>
<dbReference type="PANTHER" id="PTHR34978">
    <property type="entry name" value="POSSIBLE SENSOR-TRANSDUCER PROTEIN BLAR"/>
    <property type="match status" value="1"/>
</dbReference>
<dbReference type="InterPro" id="IPR052173">
    <property type="entry name" value="Beta-lactam_resp_regulator"/>
</dbReference>
<evidence type="ECO:0000256" key="5">
    <source>
        <dbReference type="ARBA" id="ARBA00023049"/>
    </source>
</evidence>
<dbReference type="Gene3D" id="3.30.2010.10">
    <property type="entry name" value="Metalloproteases ('zincins'), catalytic domain"/>
    <property type="match status" value="1"/>
</dbReference>
<reference evidence="10 11" key="1">
    <citation type="submission" date="2019-01" db="EMBL/GenBank/DDBJ databases">
        <title>Agromyces.</title>
        <authorList>
            <person name="Li J."/>
        </authorList>
    </citation>
    <scope>NUCLEOTIDE SEQUENCE [LARGE SCALE GENOMIC DNA]</scope>
    <source>
        <strain evidence="10 11">DSM 23870</strain>
    </source>
</reference>